<dbReference type="PANTHER" id="PTHR42748">
    <property type="entry name" value="NITROGEN METABOLITE REPRESSION PROTEIN NMRA FAMILY MEMBER"/>
    <property type="match status" value="1"/>
</dbReference>
<dbReference type="Pfam" id="PF05368">
    <property type="entry name" value="NmrA"/>
    <property type="match status" value="1"/>
</dbReference>
<dbReference type="Gene3D" id="3.90.25.10">
    <property type="entry name" value="UDP-galactose 4-epimerase, domain 1"/>
    <property type="match status" value="1"/>
</dbReference>
<dbReference type="EMBL" id="MAVT02001572">
    <property type="protein sequence ID" value="POS70594.1"/>
    <property type="molecule type" value="Genomic_DNA"/>
</dbReference>
<dbReference type="SUPFAM" id="SSF51735">
    <property type="entry name" value="NAD(P)-binding Rossmann-fold domains"/>
    <property type="match status" value="1"/>
</dbReference>
<proteinExistence type="inferred from homology"/>
<evidence type="ECO:0000313" key="5">
    <source>
        <dbReference type="Proteomes" id="UP000094444"/>
    </source>
</evidence>
<dbReference type="PANTHER" id="PTHR42748:SF14">
    <property type="entry name" value="SNOAL-LIKE DOMAIN-CONTAINING PROTEIN"/>
    <property type="match status" value="1"/>
</dbReference>
<dbReference type="Proteomes" id="UP000094444">
    <property type="component" value="Unassembled WGS sequence"/>
</dbReference>
<evidence type="ECO:0000256" key="2">
    <source>
        <dbReference type="ARBA" id="ARBA00022857"/>
    </source>
</evidence>
<dbReference type="InParanoid" id="A0A2P5HK11"/>
<accession>A0A2P5HK11</accession>
<reference evidence="4" key="1">
    <citation type="submission" date="2017-09" db="EMBL/GenBank/DDBJ databases">
        <title>Polyketide synthases of a Diaporthe helianthi virulent isolate.</title>
        <authorList>
            <person name="Baroncelli R."/>
        </authorList>
    </citation>
    <scope>NUCLEOTIDE SEQUENCE [LARGE SCALE GENOMIC DNA]</scope>
    <source>
        <strain evidence="4">7/96</strain>
    </source>
</reference>
<keyword evidence="2" id="KW-0521">NADP</keyword>
<dbReference type="GO" id="GO:0005634">
    <property type="term" value="C:nucleus"/>
    <property type="evidence" value="ECO:0007669"/>
    <property type="project" value="TreeGrafter"/>
</dbReference>
<dbReference type="Gene3D" id="3.40.50.720">
    <property type="entry name" value="NAD(P)-binding Rossmann-like Domain"/>
    <property type="match status" value="1"/>
</dbReference>
<keyword evidence="5" id="KW-1185">Reference proteome</keyword>
<comment type="caution">
    <text evidence="4">The sequence shown here is derived from an EMBL/GenBank/DDBJ whole genome shotgun (WGS) entry which is preliminary data.</text>
</comment>
<name>A0A2P5HK11_DIAHE</name>
<gene>
    <name evidence="4" type="ORF">DHEL01_v211013</name>
</gene>
<comment type="similarity">
    <text evidence="1">Belongs to the NmrA-type oxidoreductase family.</text>
</comment>
<evidence type="ECO:0000313" key="4">
    <source>
        <dbReference type="EMBL" id="POS70594.1"/>
    </source>
</evidence>
<evidence type="ECO:0000256" key="1">
    <source>
        <dbReference type="ARBA" id="ARBA00006328"/>
    </source>
</evidence>
<dbReference type="OrthoDB" id="300709at2759"/>
<feature type="domain" description="NmrA-like" evidence="3">
    <location>
        <begin position="5"/>
        <end position="264"/>
    </location>
</feature>
<evidence type="ECO:0000259" key="3">
    <source>
        <dbReference type="Pfam" id="PF05368"/>
    </source>
</evidence>
<dbReference type="AlphaFoldDB" id="A0A2P5HK11"/>
<dbReference type="InterPro" id="IPR036291">
    <property type="entry name" value="NAD(P)-bd_dom_sf"/>
</dbReference>
<dbReference type="STRING" id="158607.A0A2P5HK11"/>
<sequence>MAPRTIAIIGATGAQGAPIVRDLVQSGEYTVRALTRDPDSSRFKQIQAFGPPGTVEPVVGTFASEEALRKVFRGAWGAFVNLDGFNCGEKTETYWSMRAYELAIEEGIKLYVFGNLPYGYKLGGYDPKFRCGHVDGKGRIGDWILAQNDHVTKHHGMRAALFTTAPYMEMAISAYTPMPPQVEDGVVTWRVPLGDGAVPEVALDDCGYYVKWLFDHPERAGGMNLDVAIEHVSYHKLAEAFTKVTGKPARYIDTSFDDYFATVPVADKPVAYNSDPNDPATMKYRDNFTGWWNYFRHSTPDNKGVIQKPYDLLDEIHPNRIRTVEEWFRREDKRGRDLGMGTLWERVQPDKIAFTLKLHEDKLQGSL</sequence>
<dbReference type="InterPro" id="IPR051164">
    <property type="entry name" value="NmrA-like_oxidored"/>
</dbReference>
<protein>
    <submittedName>
        <fullName evidence="4">NmrA-like family protein</fullName>
    </submittedName>
</protein>
<organism evidence="4 5">
    <name type="scientific">Diaporthe helianthi</name>
    <dbReference type="NCBI Taxonomy" id="158607"/>
    <lineage>
        <taxon>Eukaryota</taxon>
        <taxon>Fungi</taxon>
        <taxon>Dikarya</taxon>
        <taxon>Ascomycota</taxon>
        <taxon>Pezizomycotina</taxon>
        <taxon>Sordariomycetes</taxon>
        <taxon>Sordariomycetidae</taxon>
        <taxon>Diaporthales</taxon>
        <taxon>Diaporthaceae</taxon>
        <taxon>Diaporthe</taxon>
    </lineage>
</organism>
<dbReference type="InterPro" id="IPR008030">
    <property type="entry name" value="NmrA-like"/>
</dbReference>